<name>A0ABW8TAR4_9CLOT</name>
<dbReference type="EMBL" id="JBJIAA010000002">
    <property type="protein sequence ID" value="MFL0249451.1"/>
    <property type="molecule type" value="Genomic_DNA"/>
</dbReference>
<evidence type="ECO:0000256" key="1">
    <source>
        <dbReference type="SAM" id="MobiDB-lite"/>
    </source>
</evidence>
<keyword evidence="3" id="KW-1185">Reference proteome</keyword>
<accession>A0ABW8TAR4</accession>
<dbReference type="RefSeq" id="WP_406786118.1">
    <property type="nucleotide sequence ID" value="NZ_JBJIAA010000002.1"/>
</dbReference>
<reference evidence="2 3" key="1">
    <citation type="submission" date="2024-11" db="EMBL/GenBank/DDBJ databases">
        <authorList>
            <person name="Heng Y.C."/>
            <person name="Lim A.C.H."/>
            <person name="Lee J.K.Y."/>
            <person name="Kittelmann S."/>
        </authorList>
    </citation>
    <scope>NUCLEOTIDE SEQUENCE [LARGE SCALE GENOMIC DNA]</scope>
    <source>
        <strain evidence="2 3">WILCCON 0114</strain>
    </source>
</reference>
<gene>
    <name evidence="2" type="ORF">ACJDT4_03380</name>
</gene>
<proteinExistence type="predicted"/>
<comment type="caution">
    <text evidence="2">The sequence shown here is derived from an EMBL/GenBank/DDBJ whole genome shotgun (WGS) entry which is preliminary data.</text>
</comment>
<evidence type="ECO:0000313" key="2">
    <source>
        <dbReference type="EMBL" id="MFL0249451.1"/>
    </source>
</evidence>
<feature type="region of interest" description="Disordered" evidence="1">
    <location>
        <begin position="1"/>
        <end position="43"/>
    </location>
</feature>
<protein>
    <submittedName>
        <fullName evidence="2">Uncharacterized protein</fullName>
    </submittedName>
</protein>
<evidence type="ECO:0000313" key="3">
    <source>
        <dbReference type="Proteomes" id="UP001623592"/>
    </source>
</evidence>
<feature type="compositionally biased region" description="Basic and acidic residues" evidence="1">
    <location>
        <begin position="1"/>
        <end position="10"/>
    </location>
</feature>
<organism evidence="2 3">
    <name type="scientific">Clostridium neuense</name>
    <dbReference type="NCBI Taxonomy" id="1728934"/>
    <lineage>
        <taxon>Bacteria</taxon>
        <taxon>Bacillati</taxon>
        <taxon>Bacillota</taxon>
        <taxon>Clostridia</taxon>
        <taxon>Eubacteriales</taxon>
        <taxon>Clostridiaceae</taxon>
        <taxon>Clostridium</taxon>
    </lineage>
</organism>
<dbReference type="Proteomes" id="UP001623592">
    <property type="component" value="Unassembled WGS sequence"/>
</dbReference>
<sequence>MKKLIEEKKNKGSQQGKKQKVHKSIGGKQKGFSNKKTGGLFDK</sequence>